<keyword evidence="4" id="KW-0963">Cytoplasm</keyword>
<dbReference type="GO" id="GO:0005737">
    <property type="term" value="C:cytoplasm"/>
    <property type="evidence" value="ECO:0007669"/>
    <property type="project" value="UniProtKB-SubCell"/>
</dbReference>
<organism evidence="9 10">
    <name type="scientific">Dreissena polymorpha</name>
    <name type="common">Zebra mussel</name>
    <name type="synonym">Mytilus polymorpha</name>
    <dbReference type="NCBI Taxonomy" id="45954"/>
    <lineage>
        <taxon>Eukaryota</taxon>
        <taxon>Metazoa</taxon>
        <taxon>Spiralia</taxon>
        <taxon>Lophotrochozoa</taxon>
        <taxon>Mollusca</taxon>
        <taxon>Bivalvia</taxon>
        <taxon>Autobranchia</taxon>
        <taxon>Heteroconchia</taxon>
        <taxon>Euheterodonta</taxon>
        <taxon>Imparidentia</taxon>
        <taxon>Neoheterodontei</taxon>
        <taxon>Myida</taxon>
        <taxon>Dreissenoidea</taxon>
        <taxon>Dreissenidae</taxon>
        <taxon>Dreissena</taxon>
    </lineage>
</organism>
<keyword evidence="5" id="KW-0539">Nucleus</keyword>
<dbReference type="InterPro" id="IPR026907">
    <property type="entry name" value="GCIP-like"/>
</dbReference>
<comment type="similarity">
    <text evidence="3">Belongs to the CCNDBP1 family.</text>
</comment>
<evidence type="ECO:0000259" key="8">
    <source>
        <dbReference type="Pfam" id="PF20936"/>
    </source>
</evidence>
<dbReference type="EMBL" id="JAIWYP010000009">
    <property type="protein sequence ID" value="KAH3768739.1"/>
    <property type="molecule type" value="Genomic_DNA"/>
</dbReference>
<gene>
    <name evidence="9" type="ORF">DPMN_169956</name>
</gene>
<evidence type="ECO:0000256" key="5">
    <source>
        <dbReference type="ARBA" id="ARBA00023242"/>
    </source>
</evidence>
<dbReference type="PANTHER" id="PTHR15492">
    <property type="entry name" value="CYCLIN D1-BINDING PROTEIN 1"/>
    <property type="match status" value="1"/>
</dbReference>
<proteinExistence type="inferred from homology"/>
<dbReference type="PANTHER" id="PTHR15492:SF1">
    <property type="entry name" value="CYCLIN-D1-BINDING PROTEIN 1"/>
    <property type="match status" value="1"/>
</dbReference>
<evidence type="ECO:0000256" key="4">
    <source>
        <dbReference type="ARBA" id="ARBA00022490"/>
    </source>
</evidence>
<reference evidence="9" key="1">
    <citation type="journal article" date="2019" name="bioRxiv">
        <title>The Genome of the Zebra Mussel, Dreissena polymorpha: A Resource for Invasive Species Research.</title>
        <authorList>
            <person name="McCartney M.A."/>
            <person name="Auch B."/>
            <person name="Kono T."/>
            <person name="Mallez S."/>
            <person name="Zhang Y."/>
            <person name="Obille A."/>
            <person name="Becker A."/>
            <person name="Abrahante J.E."/>
            <person name="Garbe J."/>
            <person name="Badalamenti J.P."/>
            <person name="Herman A."/>
            <person name="Mangelson H."/>
            <person name="Liachko I."/>
            <person name="Sullivan S."/>
            <person name="Sone E.D."/>
            <person name="Koren S."/>
            <person name="Silverstein K.A.T."/>
            <person name="Beckman K.B."/>
            <person name="Gohl D.M."/>
        </authorList>
    </citation>
    <scope>NUCLEOTIDE SEQUENCE</scope>
    <source>
        <strain evidence="9">Duluth1</strain>
        <tissue evidence="9">Whole animal</tissue>
    </source>
</reference>
<protein>
    <recommendedName>
        <fullName evidence="11">Cyclin-D1-binding protein 1</fullName>
    </recommendedName>
</protein>
<dbReference type="Pfam" id="PF20936">
    <property type="entry name" value="GCIP_C"/>
    <property type="match status" value="1"/>
</dbReference>
<dbReference type="AlphaFoldDB" id="A0A9D4ICR4"/>
<dbReference type="Gene3D" id="1.20.1410.10">
    <property type="entry name" value="I/LWEQ domain"/>
    <property type="match status" value="1"/>
</dbReference>
<evidence type="ECO:0000256" key="2">
    <source>
        <dbReference type="ARBA" id="ARBA00004496"/>
    </source>
</evidence>
<evidence type="ECO:0008006" key="11">
    <source>
        <dbReference type="Google" id="ProtNLM"/>
    </source>
</evidence>
<comment type="caution">
    <text evidence="9">The sequence shown here is derived from an EMBL/GenBank/DDBJ whole genome shotgun (WGS) entry which is preliminary data.</text>
</comment>
<evidence type="ECO:0000259" key="7">
    <source>
        <dbReference type="Pfam" id="PF13324"/>
    </source>
</evidence>
<comment type="subcellular location">
    <subcellularLocation>
        <location evidence="2">Cytoplasm</location>
    </subcellularLocation>
    <subcellularLocation>
        <location evidence="1">Nucleus</location>
    </subcellularLocation>
</comment>
<evidence type="ECO:0000313" key="9">
    <source>
        <dbReference type="EMBL" id="KAH3768739.1"/>
    </source>
</evidence>
<dbReference type="Gene3D" id="1.20.1420.10">
    <property type="entry name" value="Talin, central domain"/>
    <property type="match status" value="1"/>
</dbReference>
<name>A0A9D4ICR4_DREPO</name>
<evidence type="ECO:0000256" key="1">
    <source>
        <dbReference type="ARBA" id="ARBA00004123"/>
    </source>
</evidence>
<dbReference type="GO" id="GO:0005634">
    <property type="term" value="C:nucleus"/>
    <property type="evidence" value="ECO:0007669"/>
    <property type="project" value="UniProtKB-SubCell"/>
</dbReference>
<dbReference type="Pfam" id="PF13324">
    <property type="entry name" value="GCIP_N"/>
    <property type="match status" value="1"/>
</dbReference>
<accession>A0A9D4ICR4</accession>
<dbReference type="Proteomes" id="UP000828390">
    <property type="component" value="Unassembled WGS sequence"/>
</dbReference>
<evidence type="ECO:0000313" key="10">
    <source>
        <dbReference type="Proteomes" id="UP000828390"/>
    </source>
</evidence>
<feature type="domain" description="Cyclin-D1-binding protein 1-like C-terminal" evidence="8">
    <location>
        <begin position="188"/>
        <end position="289"/>
    </location>
</feature>
<dbReference type="InterPro" id="IPR049318">
    <property type="entry name" value="GCIP_C"/>
</dbReference>
<feature type="domain" description="Cyclin-D1-binding protein 1-like N-terminal" evidence="7">
    <location>
        <begin position="44"/>
        <end position="182"/>
    </location>
</feature>
<evidence type="ECO:0000256" key="3">
    <source>
        <dbReference type="ARBA" id="ARBA00008940"/>
    </source>
</evidence>
<sequence>MAKTCEQIWEEFKQNLGLVINEIDEFEGKHEAASSFTLEGFWQQLDSVNKAVSHEATKLSLAYSHSPPPSPEECQSLLASVEKTMLDLVHLYCSLPKSCGVTLCRTVKQSVKQLSEQMKTLAEMISGHYTGSPEQFQQTGLVWQESALFQALPHDNKAAVLSVLDAHVPMVDDAHNELTEALNCDEDDDGLDEFLGLDLNTSNSQWNEADKNVAQYCLGLIKCSKSLLKKARSSIGANGDPSTEAGVVELDHLAELIERLSPAVDELASGVYPPLRRDVVAARAQDVKKANDDALIFLKKSHVTTEDDQKWIEFLKRANSHNMNKLECALSVT</sequence>
<reference evidence="9" key="2">
    <citation type="submission" date="2020-11" db="EMBL/GenBank/DDBJ databases">
        <authorList>
            <person name="McCartney M.A."/>
            <person name="Auch B."/>
            <person name="Kono T."/>
            <person name="Mallez S."/>
            <person name="Becker A."/>
            <person name="Gohl D.M."/>
            <person name="Silverstein K.A.T."/>
            <person name="Koren S."/>
            <person name="Bechman K.B."/>
            <person name="Herman A."/>
            <person name="Abrahante J.E."/>
            <person name="Garbe J."/>
        </authorList>
    </citation>
    <scope>NUCLEOTIDE SEQUENCE</scope>
    <source>
        <strain evidence="9">Duluth1</strain>
        <tissue evidence="9">Whole animal</tissue>
    </source>
</reference>
<keyword evidence="10" id="KW-1185">Reference proteome</keyword>
<dbReference type="InterPro" id="IPR049317">
    <property type="entry name" value="GCIP-like_N"/>
</dbReference>
<evidence type="ECO:0000256" key="6">
    <source>
        <dbReference type="ARBA" id="ARBA00023306"/>
    </source>
</evidence>
<keyword evidence="6" id="KW-0131">Cell cycle</keyword>
<dbReference type="OrthoDB" id="41588at2759"/>